<gene>
    <name evidence="2" type="ORF">GCM10009787_28380</name>
</gene>
<keyword evidence="3" id="KW-1185">Reference proteome</keyword>
<evidence type="ECO:0000256" key="1">
    <source>
        <dbReference type="SAM" id="MobiDB-lite"/>
    </source>
</evidence>
<evidence type="ECO:0008006" key="4">
    <source>
        <dbReference type="Google" id="ProtNLM"/>
    </source>
</evidence>
<organism evidence="2 3">
    <name type="scientific">Streptomyces bangladeshensis</name>
    <dbReference type="NCBI Taxonomy" id="295352"/>
    <lineage>
        <taxon>Bacteria</taxon>
        <taxon>Bacillati</taxon>
        <taxon>Actinomycetota</taxon>
        <taxon>Actinomycetes</taxon>
        <taxon>Kitasatosporales</taxon>
        <taxon>Streptomycetaceae</taxon>
        <taxon>Streptomyces</taxon>
    </lineage>
</organism>
<dbReference type="Proteomes" id="UP001501391">
    <property type="component" value="Unassembled WGS sequence"/>
</dbReference>
<feature type="region of interest" description="Disordered" evidence="1">
    <location>
        <begin position="1"/>
        <end position="33"/>
    </location>
</feature>
<accession>A0ABN3BGL2</accession>
<protein>
    <recommendedName>
        <fullName evidence="4">Transposase</fullName>
    </recommendedName>
</protein>
<reference evidence="3" key="1">
    <citation type="journal article" date="2019" name="Int. J. Syst. Evol. Microbiol.">
        <title>The Global Catalogue of Microorganisms (GCM) 10K type strain sequencing project: providing services to taxonomists for standard genome sequencing and annotation.</title>
        <authorList>
            <consortium name="The Broad Institute Genomics Platform"/>
            <consortium name="The Broad Institute Genome Sequencing Center for Infectious Disease"/>
            <person name="Wu L."/>
            <person name="Ma J."/>
        </authorList>
    </citation>
    <scope>NUCLEOTIDE SEQUENCE [LARGE SCALE GENOMIC DNA]</scope>
    <source>
        <strain evidence="3">JCM 14924</strain>
    </source>
</reference>
<feature type="compositionally biased region" description="Basic residues" evidence="1">
    <location>
        <begin position="20"/>
        <end position="29"/>
    </location>
</feature>
<proteinExistence type="predicted"/>
<name>A0ABN3BGL2_9ACTN</name>
<comment type="caution">
    <text evidence="2">The sequence shown here is derived from an EMBL/GenBank/DDBJ whole genome shotgun (WGS) entry which is preliminary data.</text>
</comment>
<evidence type="ECO:0000313" key="2">
    <source>
        <dbReference type="EMBL" id="GAA2195994.1"/>
    </source>
</evidence>
<sequence>MARAAGRRPYDPERSGQIRNRIRRGHRGGRPPAFVKHLHKRRNVVERCFNRLKQRRGIATRYDETAEHGTVDLPRRLPGGWPGVAPPQR</sequence>
<feature type="region of interest" description="Disordered" evidence="1">
    <location>
        <begin position="69"/>
        <end position="89"/>
    </location>
</feature>
<evidence type="ECO:0000313" key="3">
    <source>
        <dbReference type="Proteomes" id="UP001501391"/>
    </source>
</evidence>
<dbReference type="EMBL" id="BAAAOQ010000008">
    <property type="protein sequence ID" value="GAA2195994.1"/>
    <property type="molecule type" value="Genomic_DNA"/>
</dbReference>